<feature type="compositionally biased region" description="Basic and acidic residues" evidence="7">
    <location>
        <begin position="55"/>
        <end position="65"/>
    </location>
</feature>
<dbReference type="Proteomes" id="UP001208570">
    <property type="component" value="Unassembled WGS sequence"/>
</dbReference>
<feature type="compositionally biased region" description="Basic and acidic residues" evidence="7">
    <location>
        <begin position="266"/>
        <end position="276"/>
    </location>
</feature>
<feature type="domain" description="BZIP" evidence="8">
    <location>
        <begin position="330"/>
        <end position="387"/>
    </location>
</feature>
<comment type="caution">
    <text evidence="9">The sequence shown here is derived from an EMBL/GenBank/DDBJ whole genome shotgun (WGS) entry which is preliminary data.</text>
</comment>
<dbReference type="InterPro" id="IPR040223">
    <property type="entry name" value="PAR_bZIP"/>
</dbReference>
<feature type="compositionally biased region" description="Low complexity" evidence="7">
    <location>
        <begin position="277"/>
        <end position="289"/>
    </location>
</feature>
<feature type="compositionally biased region" description="Low complexity" evidence="7">
    <location>
        <begin position="239"/>
        <end position="255"/>
    </location>
</feature>
<keyword evidence="10" id="KW-1185">Reference proteome</keyword>
<comment type="similarity">
    <text evidence="2">Belongs to the bZIP family. PAR subfamily.</text>
</comment>
<sequence>MAEDDRKKRSNFSGIPAPKHSQPPADLQYTPISSPSDVNNEDSSCGSLDAPLDFSVKRRNNDHDVGTAPTANSSRAREDFGAVKTEPELLGVVKSEATSPRRSNGLSSVANGIRPLSADRYHQPKIGEPQLAMPSVLPGALLPGAGMGMFPVFPTALLNGLPGAQDISIDTKGENGRAPKSLKGHHGKEALKLASPTTGMPMLYNVDLAAAQGMAATSEEMFTQYRNYIMALQDQMKLQTSPGGSSTSSTSQGPTANELYSAMHSPSERPEGHHEPSLSQQSPSTTDTSPPMPGTTIGGGAPSSSRSLYTRVPSTHSRRRGRTLPEEQKDELYWERRRKNNEAAKRSRDARRAKEDEIAIRAAFLEQENLKLRVEVAALKNETAKLRCMLYNS</sequence>
<dbReference type="GO" id="GO:0000978">
    <property type="term" value="F:RNA polymerase II cis-regulatory region sequence-specific DNA binding"/>
    <property type="evidence" value="ECO:0007669"/>
    <property type="project" value="TreeGrafter"/>
</dbReference>
<dbReference type="Gene3D" id="1.20.5.170">
    <property type="match status" value="1"/>
</dbReference>
<dbReference type="SMART" id="SM00338">
    <property type="entry name" value="BRLZ"/>
    <property type="match status" value="1"/>
</dbReference>
<feature type="compositionally biased region" description="Polar residues" evidence="7">
    <location>
        <begin position="30"/>
        <end position="46"/>
    </location>
</feature>
<evidence type="ECO:0000259" key="8">
    <source>
        <dbReference type="PROSITE" id="PS50217"/>
    </source>
</evidence>
<dbReference type="SUPFAM" id="SSF57959">
    <property type="entry name" value="Leucine zipper domain"/>
    <property type="match status" value="1"/>
</dbReference>
<dbReference type="GO" id="GO:0005634">
    <property type="term" value="C:nucleus"/>
    <property type="evidence" value="ECO:0007669"/>
    <property type="project" value="UniProtKB-SubCell"/>
</dbReference>
<keyword evidence="6" id="KW-0539">Nucleus</keyword>
<feature type="region of interest" description="Disordered" evidence="7">
    <location>
        <begin position="171"/>
        <end position="190"/>
    </location>
</feature>
<comment type="subcellular location">
    <subcellularLocation>
        <location evidence="1">Nucleus</location>
    </subcellularLocation>
</comment>
<gene>
    <name evidence="9" type="ORF">LSH36_670g00040</name>
</gene>
<keyword evidence="4" id="KW-0238">DNA-binding</keyword>
<dbReference type="AlphaFoldDB" id="A0AAD9MTU6"/>
<dbReference type="PANTHER" id="PTHR11988:SF56">
    <property type="entry name" value="TRANSCRIPTION FACTOR CES-2"/>
    <property type="match status" value="1"/>
</dbReference>
<dbReference type="PROSITE" id="PS50217">
    <property type="entry name" value="BZIP"/>
    <property type="match status" value="1"/>
</dbReference>
<dbReference type="Pfam" id="PF07716">
    <property type="entry name" value="bZIP_2"/>
    <property type="match status" value="1"/>
</dbReference>
<reference evidence="9" key="1">
    <citation type="journal article" date="2023" name="Mol. Biol. Evol.">
        <title>Third-Generation Sequencing Reveals the Adaptive Role of the Epigenome in Three Deep-Sea Polychaetes.</title>
        <authorList>
            <person name="Perez M."/>
            <person name="Aroh O."/>
            <person name="Sun Y."/>
            <person name="Lan Y."/>
            <person name="Juniper S.K."/>
            <person name="Young C.R."/>
            <person name="Angers B."/>
            <person name="Qian P.Y."/>
        </authorList>
    </citation>
    <scope>NUCLEOTIDE SEQUENCE</scope>
    <source>
        <strain evidence="9">P08H-3</strain>
    </source>
</reference>
<feature type="region of interest" description="Disordered" evidence="7">
    <location>
        <begin position="238"/>
        <end position="327"/>
    </location>
</feature>
<dbReference type="PANTHER" id="PTHR11988">
    <property type="entry name" value="THYROTROPH EMBRYONIC FACTOR RELATED"/>
    <property type="match status" value="1"/>
</dbReference>
<dbReference type="InterPro" id="IPR004827">
    <property type="entry name" value="bZIP"/>
</dbReference>
<evidence type="ECO:0000256" key="1">
    <source>
        <dbReference type="ARBA" id="ARBA00004123"/>
    </source>
</evidence>
<evidence type="ECO:0000256" key="7">
    <source>
        <dbReference type="SAM" id="MobiDB-lite"/>
    </source>
</evidence>
<evidence type="ECO:0000313" key="9">
    <source>
        <dbReference type="EMBL" id="KAK2145582.1"/>
    </source>
</evidence>
<organism evidence="9 10">
    <name type="scientific">Paralvinella palmiformis</name>
    <dbReference type="NCBI Taxonomy" id="53620"/>
    <lineage>
        <taxon>Eukaryota</taxon>
        <taxon>Metazoa</taxon>
        <taxon>Spiralia</taxon>
        <taxon>Lophotrochozoa</taxon>
        <taxon>Annelida</taxon>
        <taxon>Polychaeta</taxon>
        <taxon>Sedentaria</taxon>
        <taxon>Canalipalpata</taxon>
        <taxon>Terebellida</taxon>
        <taxon>Terebelliformia</taxon>
        <taxon>Alvinellidae</taxon>
        <taxon>Paralvinella</taxon>
    </lineage>
</organism>
<keyword evidence="3" id="KW-0805">Transcription regulation</keyword>
<dbReference type="InterPro" id="IPR046347">
    <property type="entry name" value="bZIP_sf"/>
</dbReference>
<evidence type="ECO:0000313" key="10">
    <source>
        <dbReference type="Proteomes" id="UP001208570"/>
    </source>
</evidence>
<evidence type="ECO:0000256" key="2">
    <source>
        <dbReference type="ARBA" id="ARBA00009208"/>
    </source>
</evidence>
<dbReference type="CDD" id="cd14695">
    <property type="entry name" value="bZIP_HLF"/>
    <property type="match status" value="1"/>
</dbReference>
<evidence type="ECO:0000256" key="4">
    <source>
        <dbReference type="ARBA" id="ARBA00023125"/>
    </source>
</evidence>
<feature type="region of interest" description="Disordered" evidence="7">
    <location>
        <begin position="1"/>
        <end position="78"/>
    </location>
</feature>
<keyword evidence="5" id="KW-0804">Transcription</keyword>
<feature type="compositionally biased region" description="Polar residues" evidence="7">
    <location>
        <begin position="302"/>
        <end position="315"/>
    </location>
</feature>
<dbReference type="GO" id="GO:0000981">
    <property type="term" value="F:DNA-binding transcription factor activity, RNA polymerase II-specific"/>
    <property type="evidence" value="ECO:0007669"/>
    <property type="project" value="TreeGrafter"/>
</dbReference>
<evidence type="ECO:0000256" key="5">
    <source>
        <dbReference type="ARBA" id="ARBA00023163"/>
    </source>
</evidence>
<accession>A0AAD9MTU6</accession>
<dbReference type="EMBL" id="JAODUP010000670">
    <property type="protein sequence ID" value="KAK2145582.1"/>
    <property type="molecule type" value="Genomic_DNA"/>
</dbReference>
<evidence type="ECO:0000256" key="3">
    <source>
        <dbReference type="ARBA" id="ARBA00023015"/>
    </source>
</evidence>
<evidence type="ECO:0000256" key="6">
    <source>
        <dbReference type="ARBA" id="ARBA00023242"/>
    </source>
</evidence>
<protein>
    <recommendedName>
        <fullName evidence="8">BZIP domain-containing protein</fullName>
    </recommendedName>
</protein>
<dbReference type="FunFam" id="1.20.5.170:FF:000007">
    <property type="entry name" value="hepatic leukemia factor isoform X2"/>
    <property type="match status" value="1"/>
</dbReference>
<proteinExistence type="inferred from homology"/>
<name>A0AAD9MTU6_9ANNE</name>